<organism evidence="3 4">
    <name type="scientific">Pedobacter caeni</name>
    <dbReference type="NCBI Taxonomy" id="288992"/>
    <lineage>
        <taxon>Bacteria</taxon>
        <taxon>Pseudomonadati</taxon>
        <taxon>Bacteroidota</taxon>
        <taxon>Sphingobacteriia</taxon>
        <taxon>Sphingobacteriales</taxon>
        <taxon>Sphingobacteriaceae</taxon>
        <taxon>Pedobacter</taxon>
    </lineage>
</organism>
<keyword evidence="2" id="KW-0663">Pyridoxal phosphate</keyword>
<dbReference type="GO" id="GO:0000271">
    <property type="term" value="P:polysaccharide biosynthetic process"/>
    <property type="evidence" value="ECO:0007669"/>
    <property type="project" value="TreeGrafter"/>
</dbReference>
<dbReference type="InterPro" id="IPR000653">
    <property type="entry name" value="DegT/StrS_aminotransferase"/>
</dbReference>
<dbReference type="GO" id="GO:0008483">
    <property type="term" value="F:transaminase activity"/>
    <property type="evidence" value="ECO:0007669"/>
    <property type="project" value="UniProtKB-KW"/>
</dbReference>
<accession>A0A1M5JWV8</accession>
<keyword evidence="3" id="KW-0032">Aminotransferase</keyword>
<comment type="similarity">
    <text evidence="1 2">Belongs to the DegT/DnrJ/EryC1 family.</text>
</comment>
<dbReference type="SUPFAM" id="SSF53383">
    <property type="entry name" value="PLP-dependent transferases"/>
    <property type="match status" value="1"/>
</dbReference>
<dbReference type="Gene3D" id="3.40.640.10">
    <property type="entry name" value="Type I PLP-dependent aspartate aminotransferase-like (Major domain)"/>
    <property type="match status" value="1"/>
</dbReference>
<keyword evidence="3" id="KW-0808">Transferase</keyword>
<dbReference type="Pfam" id="PF01041">
    <property type="entry name" value="DegT_DnrJ_EryC1"/>
    <property type="match status" value="1"/>
</dbReference>
<keyword evidence="4" id="KW-1185">Reference proteome</keyword>
<dbReference type="STRING" id="288992.SAMN04488522_105532"/>
<gene>
    <name evidence="3" type="ORF">SAMN04488522_105532</name>
</gene>
<dbReference type="PANTHER" id="PTHR30244:SF34">
    <property type="entry name" value="DTDP-4-AMINO-4,6-DIDEOXYGALACTOSE TRANSAMINASE"/>
    <property type="match status" value="1"/>
</dbReference>
<dbReference type="InterPro" id="IPR015424">
    <property type="entry name" value="PyrdxlP-dep_Trfase"/>
</dbReference>
<dbReference type="InterPro" id="IPR015421">
    <property type="entry name" value="PyrdxlP-dep_Trfase_major"/>
</dbReference>
<dbReference type="RefSeq" id="WP_073235408.1">
    <property type="nucleotide sequence ID" value="NZ_FQUQ01000005.1"/>
</dbReference>
<protein>
    <submittedName>
        <fullName evidence="3">DegT/DnrJ/EryC1/StrS aminotransferase family protein</fullName>
    </submittedName>
</protein>
<evidence type="ECO:0000313" key="4">
    <source>
        <dbReference type="Proteomes" id="UP000184287"/>
    </source>
</evidence>
<evidence type="ECO:0000256" key="2">
    <source>
        <dbReference type="RuleBase" id="RU004508"/>
    </source>
</evidence>
<evidence type="ECO:0000256" key="1">
    <source>
        <dbReference type="ARBA" id="ARBA00037999"/>
    </source>
</evidence>
<dbReference type="GO" id="GO:0030170">
    <property type="term" value="F:pyridoxal phosphate binding"/>
    <property type="evidence" value="ECO:0007669"/>
    <property type="project" value="TreeGrafter"/>
</dbReference>
<dbReference type="OrthoDB" id="9804264at2"/>
<evidence type="ECO:0000313" key="3">
    <source>
        <dbReference type="EMBL" id="SHG44790.1"/>
    </source>
</evidence>
<reference evidence="4" key="1">
    <citation type="submission" date="2016-11" db="EMBL/GenBank/DDBJ databases">
        <authorList>
            <person name="Varghese N."/>
            <person name="Submissions S."/>
        </authorList>
    </citation>
    <scope>NUCLEOTIDE SEQUENCE [LARGE SCALE GENOMIC DNA]</scope>
    <source>
        <strain evidence="4">DSM 16990</strain>
    </source>
</reference>
<dbReference type="Proteomes" id="UP000184287">
    <property type="component" value="Unassembled WGS sequence"/>
</dbReference>
<proteinExistence type="inferred from homology"/>
<dbReference type="AlphaFoldDB" id="A0A1M5JWV8"/>
<name>A0A1M5JWV8_9SPHI</name>
<dbReference type="PANTHER" id="PTHR30244">
    <property type="entry name" value="TRANSAMINASE"/>
    <property type="match status" value="1"/>
</dbReference>
<sequence length="395" mass="44583">MIPRGKLDIPFSDIFAGIRYCFSGYFFPGQTYKNSIAGNNKLVTLSVRTGFNLLLKALDFPPGTEILVTDINIPDMFNIIAAHQLIAVPVSIDKYSLTITAGQVSSAITPATKAILITHLFGGITPLKEIQEIAKKNQLILIEDCAQAFQGNGYEGHPESDVLMFSFGMIKTNTAISGAVIQINTPQLYLLVKEFNNQLPRQKTRLYLKKLIKAMCISLLGKRTWYTLFYQLIQSRGKDFDQVLSSFTRGFPGDDPLKKIRFRPCHPNERLLEKRLNAFKQEQVWSRKRLSDDILENLPGEIRIGCTNQLHTNWVIPIQCPHPEEMIRHLRVNGFDATSKASSLIKLNNSETTKENANALSLTQLVYLPMDTSMSLSERHQLGRLIREKLSRTSP</sequence>
<dbReference type="EMBL" id="FQUQ01000005">
    <property type="protein sequence ID" value="SHG44790.1"/>
    <property type="molecule type" value="Genomic_DNA"/>
</dbReference>